<accession>A0A2H3IY65</accession>
<keyword evidence="3" id="KW-1185">Reference proteome</keyword>
<dbReference type="Proteomes" id="UP000218811">
    <property type="component" value="Unassembled WGS sequence"/>
</dbReference>
<dbReference type="InterPro" id="IPR012349">
    <property type="entry name" value="Split_barrel_FMN-bd"/>
</dbReference>
<dbReference type="PANTHER" id="PTHR28243:SF1">
    <property type="entry name" value="PYRIDOXAMINE 5'-PHOSPHATE OXIDASE ALR4036 FAMILY FMN-BINDING DOMAIN-CONTAINING PROTEIN"/>
    <property type="match status" value="1"/>
</dbReference>
<evidence type="ECO:0000313" key="2">
    <source>
        <dbReference type="EMBL" id="PCH34385.1"/>
    </source>
</evidence>
<dbReference type="InterPro" id="IPR024624">
    <property type="entry name" value="Pyridox_Oxase_Alr4036_FMN-bd"/>
</dbReference>
<dbReference type="STRING" id="742152.A0A2H3IY65"/>
<dbReference type="EMBL" id="KB467831">
    <property type="protein sequence ID" value="PCH34385.1"/>
    <property type="molecule type" value="Genomic_DNA"/>
</dbReference>
<protein>
    <recommendedName>
        <fullName evidence="1">Pyridoxamine 5'-phosphate oxidase Alr4036 family FMN-binding domain-containing protein</fullName>
    </recommendedName>
</protein>
<dbReference type="AlphaFoldDB" id="A0A2H3IY65"/>
<dbReference type="Gene3D" id="2.30.110.10">
    <property type="entry name" value="Electron Transport, Fmn-binding Protein, Chain A"/>
    <property type="match status" value="1"/>
</dbReference>
<dbReference type="SUPFAM" id="SSF50475">
    <property type="entry name" value="FMN-binding split barrel"/>
    <property type="match status" value="1"/>
</dbReference>
<dbReference type="PANTHER" id="PTHR28243">
    <property type="entry name" value="AGL049CP"/>
    <property type="match status" value="1"/>
</dbReference>
<evidence type="ECO:0000313" key="3">
    <source>
        <dbReference type="Proteomes" id="UP000218811"/>
    </source>
</evidence>
<dbReference type="GO" id="GO:0010181">
    <property type="term" value="F:FMN binding"/>
    <property type="evidence" value="ECO:0007669"/>
    <property type="project" value="InterPro"/>
</dbReference>
<reference evidence="2 3" key="1">
    <citation type="journal article" date="2012" name="Science">
        <title>The Paleozoic origin of enzymatic lignin decomposition reconstructed from 31 fungal genomes.</title>
        <authorList>
            <person name="Floudas D."/>
            <person name="Binder M."/>
            <person name="Riley R."/>
            <person name="Barry K."/>
            <person name="Blanchette R.A."/>
            <person name="Henrissat B."/>
            <person name="Martinez A.T."/>
            <person name="Otillar R."/>
            <person name="Spatafora J.W."/>
            <person name="Yadav J.S."/>
            <person name="Aerts A."/>
            <person name="Benoit I."/>
            <person name="Boyd A."/>
            <person name="Carlson A."/>
            <person name="Copeland A."/>
            <person name="Coutinho P.M."/>
            <person name="de Vries R.P."/>
            <person name="Ferreira P."/>
            <person name="Findley K."/>
            <person name="Foster B."/>
            <person name="Gaskell J."/>
            <person name="Glotzer D."/>
            <person name="Gorecki P."/>
            <person name="Heitman J."/>
            <person name="Hesse C."/>
            <person name="Hori C."/>
            <person name="Igarashi K."/>
            <person name="Jurgens J.A."/>
            <person name="Kallen N."/>
            <person name="Kersten P."/>
            <person name="Kohler A."/>
            <person name="Kuees U."/>
            <person name="Kumar T.K.A."/>
            <person name="Kuo A."/>
            <person name="LaButti K."/>
            <person name="Larrondo L.F."/>
            <person name="Lindquist E."/>
            <person name="Ling A."/>
            <person name="Lombard V."/>
            <person name="Lucas S."/>
            <person name="Lundell T."/>
            <person name="Martin R."/>
            <person name="McLaughlin D.J."/>
            <person name="Morgenstern I."/>
            <person name="Morin E."/>
            <person name="Murat C."/>
            <person name="Nagy L.G."/>
            <person name="Nolan M."/>
            <person name="Ohm R.A."/>
            <person name="Patyshakuliyeva A."/>
            <person name="Rokas A."/>
            <person name="Ruiz-Duenas F.J."/>
            <person name="Sabat G."/>
            <person name="Salamov A."/>
            <person name="Samejima M."/>
            <person name="Schmutz J."/>
            <person name="Slot J.C."/>
            <person name="St John F."/>
            <person name="Stenlid J."/>
            <person name="Sun H."/>
            <person name="Sun S."/>
            <person name="Syed K."/>
            <person name="Tsang A."/>
            <person name="Wiebenga A."/>
            <person name="Young D."/>
            <person name="Pisabarro A."/>
            <person name="Eastwood D.C."/>
            <person name="Martin F."/>
            <person name="Cullen D."/>
            <person name="Grigoriev I.V."/>
            <person name="Hibbett D.S."/>
        </authorList>
    </citation>
    <scope>NUCLEOTIDE SEQUENCE [LARGE SCALE GENOMIC DNA]</scope>
    <source>
        <strain evidence="2 3">MD-104</strain>
    </source>
</reference>
<name>A0A2H3IY65_WOLCO</name>
<sequence>MPSVPRWIDSVVKALGLPENKGQNVFQMATVDASGKPKVRTLVHRELFQPSGRPNLPVILTTTDVRSPKVQELRANPYAELCWWMEGSKDQFRISGPVRVIPSPHADRTAWVKGEPSVAFDVVEEQGFDWEKKRSEVFDNMSAHMKASWCRPPPGSVLQSYQEAKKWTGKVPKLGEAESEDDRRNQEQALQNFALVLIEAVEVDWVQLGEQPNRRTRFLRVGEEWTEEISVP</sequence>
<proteinExistence type="predicted"/>
<dbReference type="OrthoDB" id="434253at2759"/>
<dbReference type="OMA" id="LAWWIEG"/>
<organism evidence="2 3">
    <name type="scientific">Wolfiporia cocos (strain MD-104)</name>
    <name type="common">Brown rot fungus</name>
    <dbReference type="NCBI Taxonomy" id="742152"/>
    <lineage>
        <taxon>Eukaryota</taxon>
        <taxon>Fungi</taxon>
        <taxon>Dikarya</taxon>
        <taxon>Basidiomycota</taxon>
        <taxon>Agaricomycotina</taxon>
        <taxon>Agaricomycetes</taxon>
        <taxon>Polyporales</taxon>
        <taxon>Phaeolaceae</taxon>
        <taxon>Wolfiporia</taxon>
    </lineage>
</organism>
<gene>
    <name evidence="2" type="ORF">WOLCODRAFT_135682</name>
</gene>
<dbReference type="Pfam" id="PF12766">
    <property type="entry name" value="Pyridox_oxase_2"/>
    <property type="match status" value="1"/>
</dbReference>
<feature type="domain" description="Pyridoxamine 5'-phosphate oxidase Alr4036 family FMN-binding" evidence="1">
    <location>
        <begin position="6"/>
        <end position="101"/>
    </location>
</feature>
<evidence type="ECO:0000259" key="1">
    <source>
        <dbReference type="Pfam" id="PF12766"/>
    </source>
</evidence>